<sequence>MLTRTLAAALSRAIDFRMVAPSFVTMISPVDLDVYCRILSIPLGPRVLLTRSPTAMAPTKAERRAFSPFSSVVPSSKIC</sequence>
<feature type="non-terminal residue" evidence="1">
    <location>
        <position position="79"/>
    </location>
</feature>
<gene>
    <name evidence="1" type="ORF">CH063_16169</name>
</gene>
<dbReference type="EMBL" id="CACQ02000251">
    <property type="protein sequence ID" value="CCF31888.1"/>
    <property type="molecule type" value="Genomic_DNA"/>
</dbReference>
<proteinExistence type="predicted"/>
<dbReference type="AlphaFoldDB" id="H1UV87"/>
<evidence type="ECO:0000313" key="2">
    <source>
        <dbReference type="Proteomes" id="UP000007174"/>
    </source>
</evidence>
<accession>H1UV87</accession>
<protein>
    <submittedName>
        <fullName evidence="1">I12_0309p</fullName>
    </submittedName>
</protein>
<dbReference type="HOGENOM" id="CLU_173517_0_0_1"/>
<dbReference type="Proteomes" id="UP000007174">
    <property type="component" value="Unassembled WGS sequence"/>
</dbReference>
<dbReference type="eggNOG" id="ENOG502SBT0">
    <property type="taxonomic scope" value="Eukaryota"/>
</dbReference>
<organism evidence="1 2">
    <name type="scientific">Colletotrichum higginsianum (strain IMI 349063)</name>
    <name type="common">Crucifer anthracnose fungus</name>
    <dbReference type="NCBI Taxonomy" id="759273"/>
    <lineage>
        <taxon>Eukaryota</taxon>
        <taxon>Fungi</taxon>
        <taxon>Dikarya</taxon>
        <taxon>Ascomycota</taxon>
        <taxon>Pezizomycotina</taxon>
        <taxon>Sordariomycetes</taxon>
        <taxon>Hypocreomycetidae</taxon>
        <taxon>Glomerellales</taxon>
        <taxon>Glomerellaceae</taxon>
        <taxon>Colletotrichum</taxon>
        <taxon>Colletotrichum destructivum species complex</taxon>
    </lineage>
</organism>
<reference evidence="2" key="1">
    <citation type="journal article" date="2012" name="Nat. Genet.">
        <title>Lifestyle transitions in plant pathogenic Colletotrichum fungi deciphered by genome and transcriptome analyses.</title>
        <authorList>
            <person name="O'Connell R.J."/>
            <person name="Thon M.R."/>
            <person name="Hacquard S."/>
            <person name="Amyotte S.G."/>
            <person name="Kleemann J."/>
            <person name="Torres M.F."/>
            <person name="Damm U."/>
            <person name="Buiate E.A."/>
            <person name="Epstein L."/>
            <person name="Alkan N."/>
            <person name="Altmueller J."/>
            <person name="Alvarado-Balderrama L."/>
            <person name="Bauser C.A."/>
            <person name="Becker C."/>
            <person name="Birren B.W."/>
            <person name="Chen Z."/>
            <person name="Choi J."/>
            <person name="Crouch J.A."/>
            <person name="Duvick J.P."/>
            <person name="Farman M.A."/>
            <person name="Gan P."/>
            <person name="Heiman D."/>
            <person name="Henrissat B."/>
            <person name="Howard R.J."/>
            <person name="Kabbage M."/>
            <person name="Koch C."/>
            <person name="Kracher B."/>
            <person name="Kubo Y."/>
            <person name="Law A.D."/>
            <person name="Lebrun M.-H."/>
            <person name="Lee Y.-H."/>
            <person name="Miyara I."/>
            <person name="Moore N."/>
            <person name="Neumann U."/>
            <person name="Nordstroem K."/>
            <person name="Panaccione D.G."/>
            <person name="Panstruga R."/>
            <person name="Place M."/>
            <person name="Proctor R.H."/>
            <person name="Prusky D."/>
            <person name="Rech G."/>
            <person name="Reinhardt R."/>
            <person name="Rollins J.A."/>
            <person name="Rounsley S."/>
            <person name="Schardl C.L."/>
            <person name="Schwartz D.C."/>
            <person name="Shenoy N."/>
            <person name="Shirasu K."/>
            <person name="Sikhakolli U.R."/>
            <person name="Stueber K."/>
            <person name="Sukno S.A."/>
            <person name="Sweigard J.A."/>
            <person name="Takano Y."/>
            <person name="Takahara H."/>
            <person name="Trail F."/>
            <person name="van der Does H.C."/>
            <person name="Voll L.M."/>
            <person name="Will I."/>
            <person name="Young S."/>
            <person name="Zeng Q."/>
            <person name="Zhang J."/>
            <person name="Zhou S."/>
            <person name="Dickman M.B."/>
            <person name="Schulze-Lefert P."/>
            <person name="Ver Loren van Themaat E."/>
            <person name="Ma L.-J."/>
            <person name="Vaillancourt L.J."/>
        </authorList>
    </citation>
    <scope>NUCLEOTIDE SEQUENCE [LARGE SCALE GENOMIC DNA]</scope>
    <source>
        <strain evidence="2">IMI 349063</strain>
    </source>
</reference>
<evidence type="ECO:0000313" key="1">
    <source>
        <dbReference type="EMBL" id="CCF31888.1"/>
    </source>
</evidence>
<name>H1UV87_COLHI</name>